<dbReference type="Pfam" id="PF08808">
    <property type="entry name" value="RES"/>
    <property type="match status" value="1"/>
</dbReference>
<reference evidence="2 3" key="1">
    <citation type="journal article" date="2019" name="Genome Biol. Evol.">
        <title>Day and night: Metabolic profiles and evolutionary relationships of six axenic non-marine cyanobacteria.</title>
        <authorList>
            <person name="Will S.E."/>
            <person name="Henke P."/>
            <person name="Boedeker C."/>
            <person name="Huang S."/>
            <person name="Brinkmann H."/>
            <person name="Rohde M."/>
            <person name="Jarek M."/>
            <person name="Friedl T."/>
            <person name="Seufert S."/>
            <person name="Schumacher M."/>
            <person name="Overmann J."/>
            <person name="Neumann-Schaal M."/>
            <person name="Petersen J."/>
        </authorList>
    </citation>
    <scope>NUCLEOTIDE SEQUENCE [LARGE SCALE GENOMIC DNA]</scope>
    <source>
        <strain evidence="2 3">SAG 39.79</strain>
    </source>
</reference>
<dbReference type="Proteomes" id="UP000282574">
    <property type="component" value="Unassembled WGS sequence"/>
</dbReference>
<proteinExistence type="predicted"/>
<evidence type="ECO:0000313" key="3">
    <source>
        <dbReference type="Proteomes" id="UP000282574"/>
    </source>
</evidence>
<evidence type="ECO:0000259" key="1">
    <source>
        <dbReference type="SMART" id="SM00953"/>
    </source>
</evidence>
<dbReference type="SMART" id="SM00953">
    <property type="entry name" value="RES"/>
    <property type="match status" value="1"/>
</dbReference>
<sequence length="174" mass="19862">MNVPTIELKRRCWRMLAPKWAYQPLSGTGAARHGGRFNQPGTEALYISEDYITAISEYEQELGIRPGTLCAYDVDVKGIVDLTDPQVQTICSVSPDILKCPWKEIWLISKQRPPTWDLASRLIAENYAGIRVPSVRHLDGINIVLWRWNDCENRRIRALDPRADLPTDQSSWNA</sequence>
<dbReference type="EMBL" id="RSCK01000089">
    <property type="protein sequence ID" value="RUT04163.1"/>
    <property type="molecule type" value="Genomic_DNA"/>
</dbReference>
<dbReference type="InterPro" id="IPR014914">
    <property type="entry name" value="RES_dom"/>
</dbReference>
<protein>
    <recommendedName>
        <fullName evidence="1">RES domain-containing protein</fullName>
    </recommendedName>
</protein>
<name>A0AB37UBZ1_9CYAN</name>
<feature type="domain" description="RES" evidence="1">
    <location>
        <begin position="24"/>
        <end position="160"/>
    </location>
</feature>
<evidence type="ECO:0000313" key="2">
    <source>
        <dbReference type="EMBL" id="RUT04163.1"/>
    </source>
</evidence>
<keyword evidence="3" id="KW-1185">Reference proteome</keyword>
<gene>
    <name evidence="2" type="ORF">DSM107010_58390</name>
</gene>
<organism evidence="2 3">
    <name type="scientific">Chroococcidiopsis cubana SAG 39.79</name>
    <dbReference type="NCBI Taxonomy" id="388085"/>
    <lineage>
        <taxon>Bacteria</taxon>
        <taxon>Bacillati</taxon>
        <taxon>Cyanobacteriota</taxon>
        <taxon>Cyanophyceae</taxon>
        <taxon>Chroococcidiopsidales</taxon>
        <taxon>Chroococcidiopsidaceae</taxon>
        <taxon>Chroococcidiopsis</taxon>
    </lineage>
</organism>
<accession>A0AB37UBZ1</accession>
<comment type="caution">
    <text evidence="2">The sequence shown here is derived from an EMBL/GenBank/DDBJ whole genome shotgun (WGS) entry which is preliminary data.</text>
</comment>
<dbReference type="AlphaFoldDB" id="A0AB37UBZ1"/>